<proteinExistence type="predicted"/>
<gene>
    <name evidence="1" type="ORF">ACFO6W_13410</name>
</gene>
<dbReference type="EMBL" id="JBHSGN010000078">
    <property type="protein sequence ID" value="MFC4674696.1"/>
    <property type="molecule type" value="Genomic_DNA"/>
</dbReference>
<sequence>MIQQDKDTPDIIDRLLSGFDAPEFLSFVRSLLEYKPAAKVKVKCKKYQNEKA</sequence>
<evidence type="ECO:0008006" key="3">
    <source>
        <dbReference type="Google" id="ProtNLM"/>
    </source>
</evidence>
<evidence type="ECO:0000313" key="1">
    <source>
        <dbReference type="EMBL" id="MFC4674696.1"/>
    </source>
</evidence>
<reference evidence="2" key="1">
    <citation type="journal article" date="2019" name="Int. J. Syst. Evol. Microbiol.">
        <title>The Global Catalogue of Microorganisms (GCM) 10K type strain sequencing project: providing services to taxonomists for standard genome sequencing and annotation.</title>
        <authorList>
            <consortium name="The Broad Institute Genomics Platform"/>
            <consortium name="The Broad Institute Genome Sequencing Center for Infectious Disease"/>
            <person name="Wu L."/>
            <person name="Ma J."/>
        </authorList>
    </citation>
    <scope>NUCLEOTIDE SEQUENCE [LARGE SCALE GENOMIC DNA]</scope>
    <source>
        <strain evidence="2">CCUG 66188</strain>
    </source>
</reference>
<organism evidence="1 2">
    <name type="scientific">Dysgonomonas termitidis</name>
    <dbReference type="NCBI Taxonomy" id="1516126"/>
    <lineage>
        <taxon>Bacteria</taxon>
        <taxon>Pseudomonadati</taxon>
        <taxon>Bacteroidota</taxon>
        <taxon>Bacteroidia</taxon>
        <taxon>Bacteroidales</taxon>
        <taxon>Dysgonomonadaceae</taxon>
        <taxon>Dysgonomonas</taxon>
    </lineage>
</organism>
<dbReference type="RefSeq" id="WP_379997241.1">
    <property type="nucleotide sequence ID" value="NZ_JBHSGN010000078.1"/>
</dbReference>
<accession>A0ABV9KXH1</accession>
<dbReference type="Proteomes" id="UP001596023">
    <property type="component" value="Unassembled WGS sequence"/>
</dbReference>
<comment type="caution">
    <text evidence="1">The sequence shown here is derived from an EMBL/GenBank/DDBJ whole genome shotgun (WGS) entry which is preliminary data.</text>
</comment>
<evidence type="ECO:0000313" key="2">
    <source>
        <dbReference type="Proteomes" id="UP001596023"/>
    </source>
</evidence>
<keyword evidence="2" id="KW-1185">Reference proteome</keyword>
<protein>
    <recommendedName>
        <fullName evidence="3">Transposase</fullName>
    </recommendedName>
</protein>
<name>A0ABV9KXH1_9BACT</name>